<reference evidence="3" key="2">
    <citation type="submission" date="2012-08" db="EMBL/GenBank/DDBJ databases">
        <title>Whole-genome sequence of Nocardiopsis alba strain ATCC BAA-2165 associated with honeybees.</title>
        <authorList>
            <person name="Qiao J."/>
            <person name="Chen L."/>
            <person name="Li Y."/>
            <person name="Wang J."/>
            <person name="Zhang W."/>
            <person name="Chen S."/>
        </authorList>
    </citation>
    <scope>NUCLEOTIDE SEQUENCE [LARGE SCALE GENOMIC DNA]</scope>
    <source>
        <strain evidence="3">ATCC BAA-2165 / BE74</strain>
    </source>
</reference>
<gene>
    <name evidence="2" type="ordered locus">B005_0771</name>
</gene>
<organism evidence="2 3">
    <name type="scientific">Nocardiopsis alba (strain ATCC BAA-2165 / BE74)</name>
    <dbReference type="NCBI Taxonomy" id="1205910"/>
    <lineage>
        <taxon>Bacteria</taxon>
        <taxon>Bacillati</taxon>
        <taxon>Actinomycetota</taxon>
        <taxon>Actinomycetes</taxon>
        <taxon>Streptosporangiales</taxon>
        <taxon>Nocardiopsidaceae</taxon>
        <taxon>Nocardiopsis</taxon>
    </lineage>
</organism>
<evidence type="ECO:0000313" key="2">
    <source>
        <dbReference type="EMBL" id="AFR06448.1"/>
    </source>
</evidence>
<feature type="compositionally biased region" description="Basic residues" evidence="1">
    <location>
        <begin position="42"/>
        <end position="52"/>
    </location>
</feature>
<dbReference type="STRING" id="1205910.B005_0771"/>
<evidence type="ECO:0000256" key="1">
    <source>
        <dbReference type="SAM" id="MobiDB-lite"/>
    </source>
</evidence>
<name>J7KYG2_NOCAA</name>
<feature type="compositionally biased region" description="Basic and acidic residues" evidence="1">
    <location>
        <begin position="1"/>
        <end position="10"/>
    </location>
</feature>
<evidence type="ECO:0000313" key="3">
    <source>
        <dbReference type="Proteomes" id="UP000003779"/>
    </source>
</evidence>
<proteinExistence type="predicted"/>
<dbReference type="AlphaFoldDB" id="J7KYG2"/>
<reference evidence="2 3" key="1">
    <citation type="journal article" date="2012" name="J. Bacteriol.">
        <title>Whole-Genome Sequence of Nocardiopsis alba Strain ATCC BAA-2165, Associated with Honeybees.</title>
        <authorList>
            <person name="Qiao J."/>
            <person name="Chen L."/>
            <person name="Li Y."/>
            <person name="Wang J."/>
            <person name="Zhang W."/>
            <person name="Chen S."/>
        </authorList>
    </citation>
    <scope>NUCLEOTIDE SEQUENCE [LARGE SCALE GENOMIC DNA]</scope>
    <source>
        <strain evidence="3">ATCC BAA-2165 / BE74</strain>
    </source>
</reference>
<dbReference type="PATRIC" id="fig|1205910.3.peg.725"/>
<dbReference type="HOGENOM" id="CLU_2974829_0_0_11"/>
<feature type="region of interest" description="Disordered" evidence="1">
    <location>
        <begin position="1"/>
        <end position="58"/>
    </location>
</feature>
<accession>J7KYG2</accession>
<dbReference type="KEGG" id="nal:B005_0771"/>
<dbReference type="Proteomes" id="UP000003779">
    <property type="component" value="Chromosome"/>
</dbReference>
<protein>
    <submittedName>
        <fullName evidence="2">Uncharacterized protein</fullName>
    </submittedName>
</protein>
<dbReference type="EMBL" id="CP003788">
    <property type="protein sequence ID" value="AFR06448.1"/>
    <property type="molecule type" value="Genomic_DNA"/>
</dbReference>
<sequence length="58" mass="5949">MRGHVGDANRRSGRSALSTLAKRGPALGHSGVVAGLRGRIVGARRHDGRPRPGKGPTG</sequence>